<organism evidence="3">
    <name type="scientific">Streptomyces sp. JL1001</name>
    <dbReference type="NCBI Taxonomy" id="3078227"/>
    <lineage>
        <taxon>Bacteria</taxon>
        <taxon>Bacillati</taxon>
        <taxon>Actinomycetota</taxon>
        <taxon>Actinomycetes</taxon>
        <taxon>Kitasatosporales</taxon>
        <taxon>Streptomycetaceae</taxon>
        <taxon>Streptomyces</taxon>
    </lineage>
</organism>
<dbReference type="Gene3D" id="1.10.30.50">
    <property type="match status" value="1"/>
</dbReference>
<dbReference type="GO" id="GO:0008270">
    <property type="term" value="F:zinc ion binding"/>
    <property type="evidence" value="ECO:0007669"/>
    <property type="project" value="InterPro"/>
</dbReference>
<dbReference type="EMBL" id="CP136798">
    <property type="protein sequence ID" value="XCN12257.1"/>
    <property type="molecule type" value="Genomic_DNA"/>
</dbReference>
<dbReference type="CDD" id="cd00085">
    <property type="entry name" value="HNHc"/>
    <property type="match status" value="1"/>
</dbReference>
<reference evidence="3" key="1">
    <citation type="submission" date="2023-10" db="EMBL/GenBank/DDBJ databases">
        <title>Complete genome sequence of Streptomyces sp. JL1001.</title>
        <authorList>
            <person name="Jiang L."/>
        </authorList>
    </citation>
    <scope>NUCLEOTIDE SEQUENCE</scope>
    <source>
        <strain evidence="3">JL1001</strain>
    </source>
</reference>
<keyword evidence="3" id="KW-0540">Nuclease</keyword>
<dbReference type="GO" id="GO:0003676">
    <property type="term" value="F:nucleic acid binding"/>
    <property type="evidence" value="ECO:0007669"/>
    <property type="project" value="InterPro"/>
</dbReference>
<evidence type="ECO:0000259" key="2">
    <source>
        <dbReference type="Pfam" id="PF01844"/>
    </source>
</evidence>
<name>A0AAU8K9D2_9ACTN</name>
<accession>A0AAU8K9D2</accession>
<dbReference type="AlphaFoldDB" id="A0AAU8K9D2"/>
<gene>
    <name evidence="3" type="ORF">R1Y80_00790</name>
</gene>
<dbReference type="GO" id="GO:0004519">
    <property type="term" value="F:endonuclease activity"/>
    <property type="evidence" value="ECO:0007669"/>
    <property type="project" value="UniProtKB-KW"/>
</dbReference>
<dbReference type="RefSeq" id="WP_354596086.1">
    <property type="nucleotide sequence ID" value="NZ_CP136798.1"/>
</dbReference>
<dbReference type="InterPro" id="IPR002711">
    <property type="entry name" value="HNH"/>
</dbReference>
<protein>
    <submittedName>
        <fullName evidence="3">HNH endonuclease signature motif containing protein</fullName>
        <ecNumber evidence="3">3.1.-.-</ecNumber>
    </submittedName>
</protein>
<keyword evidence="3" id="KW-0378">Hydrolase</keyword>
<proteinExistence type="predicted"/>
<evidence type="ECO:0000256" key="1">
    <source>
        <dbReference type="SAM" id="MobiDB-lite"/>
    </source>
</evidence>
<feature type="region of interest" description="Disordered" evidence="1">
    <location>
        <begin position="1"/>
        <end position="26"/>
    </location>
</feature>
<keyword evidence="3" id="KW-0255">Endonuclease</keyword>
<dbReference type="EC" id="3.1.-.-" evidence="3"/>
<feature type="region of interest" description="Disordered" evidence="1">
    <location>
        <begin position="51"/>
        <end position="70"/>
    </location>
</feature>
<sequence length="70" mass="7827">MCGAQTPDPEQYDETDPTTWPHDLDHIIPISEGGARTSLDNLGLACQPCHETKSKAEALRANQQRRRPRT</sequence>
<dbReference type="InterPro" id="IPR003615">
    <property type="entry name" value="HNH_nuc"/>
</dbReference>
<dbReference type="Pfam" id="PF01844">
    <property type="entry name" value="HNH"/>
    <property type="match status" value="1"/>
</dbReference>
<dbReference type="GO" id="GO:0016787">
    <property type="term" value="F:hydrolase activity"/>
    <property type="evidence" value="ECO:0007669"/>
    <property type="project" value="UniProtKB-KW"/>
</dbReference>
<evidence type="ECO:0000313" key="3">
    <source>
        <dbReference type="EMBL" id="XCN12257.1"/>
    </source>
</evidence>
<feature type="domain" description="HNH" evidence="2">
    <location>
        <begin position="22"/>
        <end position="55"/>
    </location>
</feature>